<gene>
    <name evidence="1" type="ORF">JT25_007280</name>
</gene>
<name>A0A126T2I0_9GAMM</name>
<organism evidence="1 2">
    <name type="scientific">Methylomonas denitrificans</name>
    <dbReference type="NCBI Taxonomy" id="1538553"/>
    <lineage>
        <taxon>Bacteria</taxon>
        <taxon>Pseudomonadati</taxon>
        <taxon>Pseudomonadota</taxon>
        <taxon>Gammaproteobacteria</taxon>
        <taxon>Methylococcales</taxon>
        <taxon>Methylococcaceae</taxon>
        <taxon>Methylomonas</taxon>
    </lineage>
</organism>
<sequence length="97" mass="10843">MLADLEIYGGVSPFMPRRARDLEDLLSRATTNKTLSATLFFQPFPPGTQTAKLQTSSFELFAPKIRAQSISNRENFCNVQALNAIIRAFFSSISVRN</sequence>
<evidence type="ECO:0000313" key="2">
    <source>
        <dbReference type="Proteomes" id="UP000030512"/>
    </source>
</evidence>
<reference evidence="1 2" key="1">
    <citation type="journal article" date="2015" name="Environ. Microbiol.">
        <title>Methane oxidation coupled to nitrate reduction under hypoxia by the Gammaproteobacterium Methylomonas denitrificans, sp. nov. type strain FJG1.</title>
        <authorList>
            <person name="Kits K.D."/>
            <person name="Klotz M.G."/>
            <person name="Stein L.Y."/>
        </authorList>
    </citation>
    <scope>NUCLEOTIDE SEQUENCE [LARGE SCALE GENOMIC DNA]</scope>
    <source>
        <strain evidence="1 2">FJG1</strain>
    </source>
</reference>
<proteinExistence type="predicted"/>
<accession>A0A126T2I0</accession>
<dbReference type="RefSeq" id="WP_036272865.1">
    <property type="nucleotide sequence ID" value="NZ_CP014476.1"/>
</dbReference>
<dbReference type="EMBL" id="CP014476">
    <property type="protein sequence ID" value="AMK76296.1"/>
    <property type="molecule type" value="Genomic_DNA"/>
</dbReference>
<dbReference type="AlphaFoldDB" id="A0A126T2I0"/>
<dbReference type="Proteomes" id="UP000030512">
    <property type="component" value="Chromosome"/>
</dbReference>
<keyword evidence="2" id="KW-1185">Reference proteome</keyword>
<protein>
    <submittedName>
        <fullName evidence="1">Uncharacterized protein</fullName>
    </submittedName>
</protein>
<dbReference type="KEGG" id="mdn:JT25_007280"/>
<evidence type="ECO:0000313" key="1">
    <source>
        <dbReference type="EMBL" id="AMK76296.1"/>
    </source>
</evidence>